<dbReference type="Pfam" id="PF03125">
    <property type="entry name" value="Sre"/>
    <property type="match status" value="1"/>
</dbReference>
<name>A0A016S1K9_9BILA</name>
<sequence>MLCLIVVSMLVLIVSTLVIMMVFRRDAAKLHDLTNETGRSTIHYTLSMKFQLAENVRVTKWVTYASVGLSLWGTAGCCMFCVSFVIFGEQNPISQLVYAVFNFYLALRKRDDNQRGVAITGHLFHFRYHPHRQFILGTSSSVRAMSSFGSDPRRCNVAIDTYHFHGPYLLYRLFVSFHFELAKSGDTLRDMACFTATLSLRPFTTKMMITKCYMFSCLITLVALDSMLV</sequence>
<keyword evidence="2" id="KW-0812">Transmembrane</keyword>
<dbReference type="GO" id="GO:0016020">
    <property type="term" value="C:membrane"/>
    <property type="evidence" value="ECO:0007669"/>
    <property type="project" value="InterPro"/>
</dbReference>
<evidence type="ECO:0000313" key="4">
    <source>
        <dbReference type="Proteomes" id="UP000024635"/>
    </source>
</evidence>
<evidence type="ECO:0000313" key="3">
    <source>
        <dbReference type="EMBL" id="EYB84114.1"/>
    </source>
</evidence>
<comment type="similarity">
    <text evidence="1">Belongs to the nematode receptor-like protein sre family.</text>
</comment>
<dbReference type="GO" id="GO:0007606">
    <property type="term" value="P:sensory perception of chemical stimulus"/>
    <property type="evidence" value="ECO:0007669"/>
    <property type="project" value="InterPro"/>
</dbReference>
<evidence type="ECO:0000256" key="1">
    <source>
        <dbReference type="ARBA" id="ARBA00006803"/>
    </source>
</evidence>
<reference evidence="4" key="1">
    <citation type="journal article" date="2015" name="Nat. Genet.">
        <title>The genome and transcriptome of the zoonotic hookworm Ancylostoma ceylanicum identify infection-specific gene families.</title>
        <authorList>
            <person name="Schwarz E.M."/>
            <person name="Hu Y."/>
            <person name="Antoshechkin I."/>
            <person name="Miller M.M."/>
            <person name="Sternberg P.W."/>
            <person name="Aroian R.V."/>
        </authorList>
    </citation>
    <scope>NUCLEOTIDE SEQUENCE</scope>
    <source>
        <strain evidence="4">HY135</strain>
    </source>
</reference>
<gene>
    <name evidence="3" type="primary">Acey_s0323.g2510</name>
    <name evidence="3" type="ORF">Y032_0323g2510</name>
</gene>
<dbReference type="OrthoDB" id="5877270at2759"/>
<organism evidence="3 4">
    <name type="scientific">Ancylostoma ceylanicum</name>
    <dbReference type="NCBI Taxonomy" id="53326"/>
    <lineage>
        <taxon>Eukaryota</taxon>
        <taxon>Metazoa</taxon>
        <taxon>Ecdysozoa</taxon>
        <taxon>Nematoda</taxon>
        <taxon>Chromadorea</taxon>
        <taxon>Rhabditida</taxon>
        <taxon>Rhabditina</taxon>
        <taxon>Rhabditomorpha</taxon>
        <taxon>Strongyloidea</taxon>
        <taxon>Ancylostomatidae</taxon>
        <taxon>Ancylostomatinae</taxon>
        <taxon>Ancylostoma</taxon>
    </lineage>
</organism>
<dbReference type="EMBL" id="JARK01001659">
    <property type="protein sequence ID" value="EYB84114.1"/>
    <property type="molecule type" value="Genomic_DNA"/>
</dbReference>
<keyword evidence="2" id="KW-0472">Membrane</keyword>
<comment type="caution">
    <text evidence="3">The sequence shown here is derived from an EMBL/GenBank/DDBJ whole genome shotgun (WGS) entry which is preliminary data.</text>
</comment>
<keyword evidence="4" id="KW-1185">Reference proteome</keyword>
<evidence type="ECO:0000256" key="2">
    <source>
        <dbReference type="SAM" id="Phobius"/>
    </source>
</evidence>
<dbReference type="InterPro" id="IPR004151">
    <property type="entry name" value="7TM_GPCR_serpentine_rcpt_Sre"/>
</dbReference>
<keyword evidence="2" id="KW-1133">Transmembrane helix</keyword>
<dbReference type="AlphaFoldDB" id="A0A016S1K9"/>
<accession>A0A016S1K9</accession>
<feature type="transmembrane region" description="Helical" evidence="2">
    <location>
        <begin position="61"/>
        <end position="86"/>
    </location>
</feature>
<proteinExistence type="inferred from homology"/>
<protein>
    <submittedName>
        <fullName evidence="3">Uncharacterized protein</fullName>
    </submittedName>
</protein>
<dbReference type="Proteomes" id="UP000024635">
    <property type="component" value="Unassembled WGS sequence"/>
</dbReference>
<feature type="transmembrane region" description="Helical" evidence="2">
    <location>
        <begin position="6"/>
        <end position="23"/>
    </location>
</feature>